<keyword evidence="3" id="KW-1185">Reference proteome</keyword>
<keyword evidence="1" id="KW-0472">Membrane</keyword>
<name>A0A401RHP1_CHIPU</name>
<reference evidence="2 3" key="1">
    <citation type="journal article" date="2018" name="Nat. Ecol. Evol.">
        <title>Shark genomes provide insights into elasmobranch evolution and the origin of vertebrates.</title>
        <authorList>
            <person name="Hara Y"/>
            <person name="Yamaguchi K"/>
            <person name="Onimaru K"/>
            <person name="Kadota M"/>
            <person name="Koyanagi M"/>
            <person name="Keeley SD"/>
            <person name="Tatsumi K"/>
            <person name="Tanaka K"/>
            <person name="Motone F"/>
            <person name="Kageyama Y"/>
            <person name="Nozu R"/>
            <person name="Adachi N"/>
            <person name="Nishimura O"/>
            <person name="Nakagawa R"/>
            <person name="Tanegashima C"/>
            <person name="Kiyatake I"/>
            <person name="Matsumoto R"/>
            <person name="Murakumo K"/>
            <person name="Nishida K"/>
            <person name="Terakita A"/>
            <person name="Kuratani S"/>
            <person name="Sato K"/>
            <person name="Hyodo S Kuraku.S."/>
        </authorList>
    </citation>
    <scope>NUCLEOTIDE SEQUENCE [LARGE SCALE GENOMIC DNA]</scope>
</reference>
<organism evidence="2 3">
    <name type="scientific">Chiloscyllium punctatum</name>
    <name type="common">Brownbanded bambooshark</name>
    <name type="synonym">Hemiscyllium punctatum</name>
    <dbReference type="NCBI Taxonomy" id="137246"/>
    <lineage>
        <taxon>Eukaryota</taxon>
        <taxon>Metazoa</taxon>
        <taxon>Chordata</taxon>
        <taxon>Craniata</taxon>
        <taxon>Vertebrata</taxon>
        <taxon>Chondrichthyes</taxon>
        <taxon>Elasmobranchii</taxon>
        <taxon>Galeomorphii</taxon>
        <taxon>Galeoidea</taxon>
        <taxon>Orectolobiformes</taxon>
        <taxon>Hemiscylliidae</taxon>
        <taxon>Chiloscyllium</taxon>
    </lineage>
</organism>
<protein>
    <submittedName>
        <fullName evidence="2">Uncharacterized protein</fullName>
    </submittedName>
</protein>
<feature type="transmembrane region" description="Helical" evidence="1">
    <location>
        <begin position="12"/>
        <end position="31"/>
    </location>
</feature>
<accession>A0A401RHP1</accession>
<gene>
    <name evidence="2" type="ORF">chiPu_0021564</name>
</gene>
<keyword evidence="1" id="KW-0812">Transmembrane</keyword>
<evidence type="ECO:0000313" key="2">
    <source>
        <dbReference type="EMBL" id="GCC17657.1"/>
    </source>
</evidence>
<evidence type="ECO:0000256" key="1">
    <source>
        <dbReference type="SAM" id="Phobius"/>
    </source>
</evidence>
<keyword evidence="1" id="KW-1133">Transmembrane helix</keyword>
<dbReference type="AlphaFoldDB" id="A0A401RHP1"/>
<dbReference type="EMBL" id="BEZZ01004187">
    <property type="protein sequence ID" value="GCC17657.1"/>
    <property type="molecule type" value="Genomic_DNA"/>
</dbReference>
<proteinExistence type="predicted"/>
<evidence type="ECO:0000313" key="3">
    <source>
        <dbReference type="Proteomes" id="UP000287033"/>
    </source>
</evidence>
<comment type="caution">
    <text evidence="2">The sequence shown here is derived from an EMBL/GenBank/DDBJ whole genome shotgun (WGS) entry which is preliminary data.</text>
</comment>
<dbReference type="Proteomes" id="UP000287033">
    <property type="component" value="Unassembled WGS sequence"/>
</dbReference>
<sequence length="100" mass="11593">MDQGSTPNFSITVVPALGIVVILSLVVTIYATRYRKKTAAGEKELRRTREDSNPVYNDMPFRDYGEDITYDMETSKSLNWTKDFPTYICDKQKYEQKEPI</sequence>